<dbReference type="EMBL" id="LS974619">
    <property type="protein sequence ID" value="CAG7885583.1"/>
    <property type="molecule type" value="Genomic_DNA"/>
</dbReference>
<dbReference type="Proteomes" id="UP000694005">
    <property type="component" value="Chromosome A03"/>
</dbReference>
<protein>
    <submittedName>
        <fullName evidence="1">Uncharacterized protein</fullName>
    </submittedName>
</protein>
<gene>
    <name evidence="1" type="ORF">BRAPAZ1V2_A03P69260.2</name>
</gene>
<dbReference type="AlphaFoldDB" id="A0A8D9GRQ1"/>
<evidence type="ECO:0000313" key="1">
    <source>
        <dbReference type="EMBL" id="CAG7885583.1"/>
    </source>
</evidence>
<evidence type="ECO:0000313" key="2">
    <source>
        <dbReference type="Proteomes" id="UP000694005"/>
    </source>
</evidence>
<proteinExistence type="predicted"/>
<dbReference type="Gramene" id="A03p69260.2_BraZ1">
    <property type="protein sequence ID" value="A03p69260.2_BraZ1.CDS"/>
    <property type="gene ID" value="A03g69260.2_BraZ1"/>
</dbReference>
<reference evidence="1 2" key="1">
    <citation type="submission" date="2021-07" db="EMBL/GenBank/DDBJ databases">
        <authorList>
            <consortium name="Genoscope - CEA"/>
            <person name="William W."/>
        </authorList>
    </citation>
    <scope>NUCLEOTIDE SEQUENCE [LARGE SCALE GENOMIC DNA]</scope>
</reference>
<name>A0A8D9GRQ1_BRACM</name>
<accession>A0A8D9GRQ1</accession>
<sequence length="107" mass="11885">MFRSLLNSDDKTQSVMVVITVNTNIFGVIEVEGRQPTTSVSNTVAAAKIEIGGDESSPPGFEGKEKSCKRPVSDRLKSINRPACPPFKFSKFLCFTYFELCFFSFCL</sequence>
<organism evidence="1 2">
    <name type="scientific">Brassica campestris</name>
    <name type="common">Field mustard</name>
    <dbReference type="NCBI Taxonomy" id="3711"/>
    <lineage>
        <taxon>Eukaryota</taxon>
        <taxon>Viridiplantae</taxon>
        <taxon>Streptophyta</taxon>
        <taxon>Embryophyta</taxon>
        <taxon>Tracheophyta</taxon>
        <taxon>Spermatophyta</taxon>
        <taxon>Magnoliopsida</taxon>
        <taxon>eudicotyledons</taxon>
        <taxon>Gunneridae</taxon>
        <taxon>Pentapetalae</taxon>
        <taxon>rosids</taxon>
        <taxon>malvids</taxon>
        <taxon>Brassicales</taxon>
        <taxon>Brassicaceae</taxon>
        <taxon>Brassiceae</taxon>
        <taxon>Brassica</taxon>
    </lineage>
</organism>